<sequence length="97" mass="10782">MTLVGAWLVDETDELALARLGNVLLEFDESGGLRYTIREHDKRQIINLRYRVEGSTIVTDQPSAPQVERTQFSFAEDGVLTLALGGIPHRFVRAPGS</sequence>
<accession>A0ABV4GDC3</accession>
<proteinExistence type="predicted"/>
<comment type="caution">
    <text evidence="1">The sequence shown here is derived from an EMBL/GenBank/DDBJ whole genome shotgun (WGS) entry which is preliminary data.</text>
</comment>
<dbReference type="RefSeq" id="WP_036038327.1">
    <property type="nucleotide sequence ID" value="NZ_JBGBYD010000002.1"/>
</dbReference>
<reference evidence="1 2" key="1">
    <citation type="submission" date="2024-07" db="EMBL/GenBank/DDBJ databases">
        <title>Genomic Encyclopedia of Type Strains, Phase V (KMG-V): Genome sequencing to study the core and pangenomes of soil and plant-associated prokaryotes.</title>
        <authorList>
            <person name="Whitman W."/>
        </authorList>
    </citation>
    <scope>NUCLEOTIDE SEQUENCE [LARGE SCALE GENOMIC DNA]</scope>
    <source>
        <strain evidence="1 2">USDA 222</strain>
    </source>
</reference>
<keyword evidence="2" id="KW-1185">Reference proteome</keyword>
<evidence type="ECO:0000313" key="1">
    <source>
        <dbReference type="EMBL" id="MEY9468953.1"/>
    </source>
</evidence>
<organism evidence="1 2">
    <name type="scientific">Bradyrhizobium yuanmingense</name>
    <dbReference type="NCBI Taxonomy" id="108015"/>
    <lineage>
        <taxon>Bacteria</taxon>
        <taxon>Pseudomonadati</taxon>
        <taxon>Pseudomonadota</taxon>
        <taxon>Alphaproteobacteria</taxon>
        <taxon>Hyphomicrobiales</taxon>
        <taxon>Nitrobacteraceae</taxon>
        <taxon>Bradyrhizobium</taxon>
    </lineage>
</organism>
<name>A0ABV4GDC3_9BRAD</name>
<evidence type="ECO:0008006" key="3">
    <source>
        <dbReference type="Google" id="ProtNLM"/>
    </source>
</evidence>
<protein>
    <recommendedName>
        <fullName evidence="3">Lipocalin-like domain-containing protein</fullName>
    </recommendedName>
</protein>
<evidence type="ECO:0000313" key="2">
    <source>
        <dbReference type="Proteomes" id="UP001565474"/>
    </source>
</evidence>
<dbReference type="Proteomes" id="UP001565474">
    <property type="component" value="Unassembled WGS sequence"/>
</dbReference>
<gene>
    <name evidence="1" type="ORF">ABH992_001352</name>
</gene>
<dbReference type="EMBL" id="JBGBZN010000002">
    <property type="protein sequence ID" value="MEY9468953.1"/>
    <property type="molecule type" value="Genomic_DNA"/>
</dbReference>